<organism evidence="2">
    <name type="scientific">Rhizophora mucronata</name>
    <name type="common">Asiatic mangrove</name>
    <dbReference type="NCBI Taxonomy" id="61149"/>
    <lineage>
        <taxon>Eukaryota</taxon>
        <taxon>Viridiplantae</taxon>
        <taxon>Streptophyta</taxon>
        <taxon>Embryophyta</taxon>
        <taxon>Tracheophyta</taxon>
        <taxon>Spermatophyta</taxon>
        <taxon>Magnoliopsida</taxon>
        <taxon>eudicotyledons</taxon>
        <taxon>Gunneridae</taxon>
        <taxon>Pentapetalae</taxon>
        <taxon>rosids</taxon>
        <taxon>fabids</taxon>
        <taxon>Malpighiales</taxon>
        <taxon>Rhizophoraceae</taxon>
        <taxon>Rhizophora</taxon>
    </lineage>
</organism>
<keyword evidence="1" id="KW-0472">Membrane</keyword>
<keyword evidence="1" id="KW-1133">Transmembrane helix</keyword>
<dbReference type="AlphaFoldDB" id="A0A2P2NFU0"/>
<dbReference type="EMBL" id="GGEC01060857">
    <property type="protein sequence ID" value="MBX41341.1"/>
    <property type="molecule type" value="Transcribed_RNA"/>
</dbReference>
<accession>A0A2P2NFU0</accession>
<reference evidence="2" key="1">
    <citation type="submission" date="2018-02" db="EMBL/GenBank/DDBJ databases">
        <title>Rhizophora mucronata_Transcriptome.</title>
        <authorList>
            <person name="Meera S.P."/>
            <person name="Sreeshan A."/>
            <person name="Augustine A."/>
        </authorList>
    </citation>
    <scope>NUCLEOTIDE SEQUENCE</scope>
    <source>
        <tissue evidence="2">Leaf</tissue>
    </source>
</reference>
<feature type="transmembrane region" description="Helical" evidence="1">
    <location>
        <begin position="17"/>
        <end position="36"/>
    </location>
</feature>
<name>A0A2P2NFU0_RHIMU</name>
<protein>
    <submittedName>
        <fullName evidence="2">Uncharacterized protein</fullName>
    </submittedName>
</protein>
<keyword evidence="1" id="KW-0812">Transmembrane</keyword>
<evidence type="ECO:0000256" key="1">
    <source>
        <dbReference type="SAM" id="Phobius"/>
    </source>
</evidence>
<proteinExistence type="predicted"/>
<evidence type="ECO:0000313" key="2">
    <source>
        <dbReference type="EMBL" id="MBX41341.1"/>
    </source>
</evidence>
<sequence>MACMSTVLSFRPSPKTLIPAMGWLFMFSLLAYRVGWIF</sequence>